<dbReference type="NCBIfam" id="TIGR00093">
    <property type="entry name" value="pseudouridine synthase"/>
    <property type="match status" value="1"/>
</dbReference>
<dbReference type="FunFam" id="3.30.70.1560:FF:000001">
    <property type="entry name" value="Pseudouridine synthase"/>
    <property type="match status" value="1"/>
</dbReference>
<dbReference type="EMBL" id="FQUF01000032">
    <property type="protein sequence ID" value="SHF09814.1"/>
    <property type="molecule type" value="Genomic_DNA"/>
</dbReference>
<keyword evidence="3 5" id="KW-0413">Isomerase</keyword>
<proteinExistence type="inferred from homology"/>
<protein>
    <recommendedName>
        <fullName evidence="5">Pseudouridine synthase</fullName>
        <ecNumber evidence="5">5.4.99.-</ecNumber>
    </recommendedName>
</protein>
<gene>
    <name evidence="7" type="ORF">SAMN02745249_01802</name>
</gene>
<evidence type="ECO:0000259" key="6">
    <source>
        <dbReference type="SMART" id="SM00363"/>
    </source>
</evidence>
<name>A0A1M4YVG2_9LACT</name>
<dbReference type="FunFam" id="3.10.290.10:FF:000003">
    <property type="entry name" value="Pseudouridine synthase"/>
    <property type="match status" value="1"/>
</dbReference>
<dbReference type="InterPro" id="IPR050343">
    <property type="entry name" value="RsuA_PseudoU_synthase"/>
</dbReference>
<dbReference type="InterPro" id="IPR018496">
    <property type="entry name" value="PsdUridine_synth_RsuA/RluB_CS"/>
</dbReference>
<dbReference type="EC" id="5.4.99.-" evidence="5"/>
<dbReference type="InterPro" id="IPR020103">
    <property type="entry name" value="PsdUridine_synth_cat_dom_sf"/>
</dbReference>
<dbReference type="Pfam" id="PF00849">
    <property type="entry name" value="PseudoU_synth_2"/>
    <property type="match status" value="1"/>
</dbReference>
<dbReference type="SMART" id="SM00363">
    <property type="entry name" value="S4"/>
    <property type="match status" value="1"/>
</dbReference>
<dbReference type="SUPFAM" id="SSF55174">
    <property type="entry name" value="Alpha-L RNA-binding motif"/>
    <property type="match status" value="1"/>
</dbReference>
<dbReference type="InterPro" id="IPR042092">
    <property type="entry name" value="PsdUridine_s_RsuA/RluB/E/F_cat"/>
</dbReference>
<dbReference type="PROSITE" id="PS01149">
    <property type="entry name" value="PSI_RSU"/>
    <property type="match status" value="1"/>
</dbReference>
<dbReference type="PANTHER" id="PTHR47683:SF4">
    <property type="entry name" value="PSEUDOURIDINE SYNTHASE"/>
    <property type="match status" value="1"/>
</dbReference>
<reference evidence="7 8" key="1">
    <citation type="submission" date="2016-11" db="EMBL/GenBank/DDBJ databases">
        <authorList>
            <person name="Jaros S."/>
            <person name="Januszkiewicz K."/>
            <person name="Wedrychowicz H."/>
        </authorList>
    </citation>
    <scope>NUCLEOTIDE SEQUENCE [LARGE SCALE GENOMIC DNA]</scope>
    <source>
        <strain evidence="7 8">DSM 15692</strain>
    </source>
</reference>
<organism evidence="7 8">
    <name type="scientific">Atopostipes suicloacalis DSM 15692</name>
    <dbReference type="NCBI Taxonomy" id="1121025"/>
    <lineage>
        <taxon>Bacteria</taxon>
        <taxon>Bacillati</taxon>
        <taxon>Bacillota</taxon>
        <taxon>Bacilli</taxon>
        <taxon>Lactobacillales</taxon>
        <taxon>Carnobacteriaceae</taxon>
        <taxon>Atopostipes</taxon>
    </lineage>
</organism>
<dbReference type="OrthoDB" id="9807213at2"/>
<dbReference type="Gene3D" id="3.30.70.580">
    <property type="entry name" value="Pseudouridine synthase I, catalytic domain, N-terminal subdomain"/>
    <property type="match status" value="1"/>
</dbReference>
<dbReference type="STRING" id="1121025.SAMN02745249_01802"/>
<keyword evidence="2 4" id="KW-0694">RNA-binding</keyword>
<dbReference type="GO" id="GO:0003723">
    <property type="term" value="F:RNA binding"/>
    <property type="evidence" value="ECO:0007669"/>
    <property type="project" value="UniProtKB-KW"/>
</dbReference>
<dbReference type="GO" id="GO:0120159">
    <property type="term" value="F:rRNA pseudouridine synthase activity"/>
    <property type="evidence" value="ECO:0007669"/>
    <property type="project" value="UniProtKB-ARBA"/>
</dbReference>
<evidence type="ECO:0000256" key="3">
    <source>
        <dbReference type="ARBA" id="ARBA00023235"/>
    </source>
</evidence>
<dbReference type="AlphaFoldDB" id="A0A1M4YVG2"/>
<dbReference type="Pfam" id="PF01479">
    <property type="entry name" value="S4"/>
    <property type="match status" value="1"/>
</dbReference>
<dbReference type="Gene3D" id="3.10.290.10">
    <property type="entry name" value="RNA-binding S4 domain"/>
    <property type="match status" value="1"/>
</dbReference>
<dbReference type="SUPFAM" id="SSF55120">
    <property type="entry name" value="Pseudouridine synthase"/>
    <property type="match status" value="1"/>
</dbReference>
<sequence length="241" mass="27665">MRLDKLLAHTGFGTRKEVKKIIKDGYIEVNEKTIKNAGAKVDPDKDDVRIGGERIYYEEFVYFMLNKPAGVISATEDFVHETVLDLLEPADLVQEPHPVGRLDIDTEGLLILTNDGQLTHQLTSPKKEIDKEYYAIIRGLVTDEDVKTFEGGLLLKDQEEEFKTLPAKLDILEVDEEAETSEVRVTIHEGKFHQVKRMFEAVGKKVMYLKRERMHTLELDEHLPLGEYRRLTDEELASLKV</sequence>
<dbReference type="InterPro" id="IPR020094">
    <property type="entry name" value="TruA/RsuA/RluB/E/F_N"/>
</dbReference>
<dbReference type="InterPro" id="IPR006145">
    <property type="entry name" value="PsdUridine_synth_RsuA/RluA"/>
</dbReference>
<dbReference type="GO" id="GO:0000455">
    <property type="term" value="P:enzyme-directed rRNA pseudouridine synthesis"/>
    <property type="evidence" value="ECO:0007669"/>
    <property type="project" value="UniProtKB-ARBA"/>
</dbReference>
<accession>A0A1M4YVG2</accession>
<evidence type="ECO:0000313" key="8">
    <source>
        <dbReference type="Proteomes" id="UP000184128"/>
    </source>
</evidence>
<dbReference type="PROSITE" id="PS50889">
    <property type="entry name" value="S4"/>
    <property type="match status" value="1"/>
</dbReference>
<dbReference type="InterPro" id="IPR000748">
    <property type="entry name" value="PsdUridine_synth_RsuA/RluB/E/F"/>
</dbReference>
<evidence type="ECO:0000256" key="4">
    <source>
        <dbReference type="PROSITE-ProRule" id="PRU00182"/>
    </source>
</evidence>
<dbReference type="Proteomes" id="UP000184128">
    <property type="component" value="Unassembled WGS sequence"/>
</dbReference>
<dbReference type="InterPro" id="IPR036986">
    <property type="entry name" value="S4_RNA-bd_sf"/>
</dbReference>
<feature type="domain" description="RNA-binding S4" evidence="6">
    <location>
        <begin position="1"/>
        <end position="60"/>
    </location>
</feature>
<dbReference type="InterPro" id="IPR002942">
    <property type="entry name" value="S4_RNA-bd"/>
</dbReference>
<comment type="similarity">
    <text evidence="1 5">Belongs to the pseudouridine synthase RsuA family.</text>
</comment>
<dbReference type="Gene3D" id="3.30.70.1560">
    <property type="entry name" value="Alpha-L RNA-binding motif"/>
    <property type="match status" value="1"/>
</dbReference>
<evidence type="ECO:0000256" key="1">
    <source>
        <dbReference type="ARBA" id="ARBA00008348"/>
    </source>
</evidence>
<evidence type="ECO:0000256" key="5">
    <source>
        <dbReference type="RuleBase" id="RU003887"/>
    </source>
</evidence>
<keyword evidence="8" id="KW-1185">Reference proteome</keyword>
<dbReference type="PANTHER" id="PTHR47683">
    <property type="entry name" value="PSEUDOURIDINE SYNTHASE FAMILY PROTEIN-RELATED"/>
    <property type="match status" value="1"/>
</dbReference>
<dbReference type="CDD" id="cd00165">
    <property type="entry name" value="S4"/>
    <property type="match status" value="1"/>
</dbReference>
<evidence type="ECO:0000313" key="7">
    <source>
        <dbReference type="EMBL" id="SHF09814.1"/>
    </source>
</evidence>
<dbReference type="RefSeq" id="WP_073298497.1">
    <property type="nucleotide sequence ID" value="NZ_FQUF01000032.1"/>
</dbReference>
<dbReference type="GO" id="GO:0005829">
    <property type="term" value="C:cytosol"/>
    <property type="evidence" value="ECO:0007669"/>
    <property type="project" value="UniProtKB-ARBA"/>
</dbReference>
<evidence type="ECO:0000256" key="2">
    <source>
        <dbReference type="ARBA" id="ARBA00022884"/>
    </source>
</evidence>
<dbReference type="CDD" id="cd02553">
    <property type="entry name" value="PseudoU_synth_RsuA"/>
    <property type="match status" value="1"/>
</dbReference>